<gene>
    <name evidence="3" type="ORF">GQ607_013529</name>
</gene>
<keyword evidence="4" id="KW-1185">Reference proteome</keyword>
<organism evidence="3 4">
    <name type="scientific">Colletotrichum asianum</name>
    <dbReference type="NCBI Taxonomy" id="702518"/>
    <lineage>
        <taxon>Eukaryota</taxon>
        <taxon>Fungi</taxon>
        <taxon>Dikarya</taxon>
        <taxon>Ascomycota</taxon>
        <taxon>Pezizomycotina</taxon>
        <taxon>Sordariomycetes</taxon>
        <taxon>Hypocreomycetidae</taxon>
        <taxon>Glomerellales</taxon>
        <taxon>Glomerellaceae</taxon>
        <taxon>Colletotrichum</taxon>
        <taxon>Colletotrichum gloeosporioides species complex</taxon>
    </lineage>
</organism>
<accession>A0A8H3W4H4</accession>
<evidence type="ECO:0000256" key="2">
    <source>
        <dbReference type="SAM" id="Phobius"/>
    </source>
</evidence>
<dbReference type="OrthoDB" id="3501153at2759"/>
<keyword evidence="2" id="KW-0472">Membrane</keyword>
<comment type="caution">
    <text evidence="3">The sequence shown here is derived from an EMBL/GenBank/DDBJ whole genome shotgun (WGS) entry which is preliminary data.</text>
</comment>
<dbReference type="AlphaFoldDB" id="A0A8H3W4H4"/>
<feature type="transmembrane region" description="Helical" evidence="2">
    <location>
        <begin position="47"/>
        <end position="67"/>
    </location>
</feature>
<proteinExistence type="predicted"/>
<feature type="compositionally biased region" description="Basic and acidic residues" evidence="1">
    <location>
        <begin position="1"/>
        <end position="14"/>
    </location>
</feature>
<evidence type="ECO:0000313" key="3">
    <source>
        <dbReference type="EMBL" id="KAF0319280.1"/>
    </source>
</evidence>
<keyword evidence="2" id="KW-0812">Transmembrane</keyword>
<keyword evidence="2" id="KW-1133">Transmembrane helix</keyword>
<reference evidence="3 4" key="1">
    <citation type="submission" date="2019-12" db="EMBL/GenBank/DDBJ databases">
        <title>A genome sequence resource for the geographically widespread anthracnose pathogen Colletotrichum asianum.</title>
        <authorList>
            <person name="Meng Y."/>
        </authorList>
    </citation>
    <scope>NUCLEOTIDE SEQUENCE [LARGE SCALE GENOMIC DNA]</scope>
    <source>
        <strain evidence="3 4">ICMP 18580</strain>
    </source>
</reference>
<dbReference type="PANTHER" id="PTHR35896:SF3">
    <property type="entry name" value="MAJOR FACILITATOR SUPERFAMILY TRANSPORTER"/>
    <property type="match status" value="1"/>
</dbReference>
<dbReference type="Proteomes" id="UP000434172">
    <property type="component" value="Unassembled WGS sequence"/>
</dbReference>
<feature type="region of interest" description="Disordered" evidence="1">
    <location>
        <begin position="1"/>
        <end position="27"/>
    </location>
</feature>
<sequence>MEKQTLLNEQRESEETTAGRSSYHDETDSVEYTSEVITKRKAHRSRIWSVIGKAALIPAAFAIFYLGRATHDMTSSRPPEPISLGKCSPDWKESKARGCVYDFVLSTWMHPKCFNEEMHERYLGYMKWRNTTFWYERERINEVPFDVAAKGEHGEIFTDGTVHHMHCSYVWDRITYASHFKPRVLDSLCRDPKHVEHCILYNGIPQSWEIDLPNITRVYNEPHEVDCLIG</sequence>
<dbReference type="EMBL" id="WOWK01000098">
    <property type="protein sequence ID" value="KAF0319280.1"/>
    <property type="molecule type" value="Genomic_DNA"/>
</dbReference>
<name>A0A8H3W4H4_9PEZI</name>
<evidence type="ECO:0000256" key="1">
    <source>
        <dbReference type="SAM" id="MobiDB-lite"/>
    </source>
</evidence>
<dbReference type="PANTHER" id="PTHR35896">
    <property type="entry name" value="IG-LIKE DOMAIN-CONTAINING PROTEIN"/>
    <property type="match status" value="1"/>
</dbReference>
<evidence type="ECO:0000313" key="4">
    <source>
        <dbReference type="Proteomes" id="UP000434172"/>
    </source>
</evidence>
<protein>
    <submittedName>
        <fullName evidence="3">Uncharacterized protein</fullName>
    </submittedName>
</protein>
<dbReference type="InterPro" id="IPR053008">
    <property type="entry name" value="Phomopsin_biosynth_assoc"/>
</dbReference>